<dbReference type="EMBL" id="CP003244">
    <property type="protein sequence ID" value="AEX51401.1"/>
    <property type="molecule type" value="Genomic_DNA"/>
</dbReference>
<protein>
    <submittedName>
        <fullName evidence="1">Uncharacterized protein</fullName>
    </submittedName>
</protein>
<dbReference type="STRING" id="745277.Rahaq2_1522"/>
<evidence type="ECO:0000313" key="1">
    <source>
        <dbReference type="EMBL" id="AEX51401.1"/>
    </source>
</evidence>
<reference evidence="1 2" key="1">
    <citation type="journal article" date="2012" name="J. Bacteriol.">
        <title>Complete Genome Sequence of Rahnella aquatilis CIP 78.65.</title>
        <authorList>
            <person name="Martinez R.J."/>
            <person name="Bruce D."/>
            <person name="Detter C."/>
            <person name="Goodwin L.A."/>
            <person name="Han J."/>
            <person name="Han C.S."/>
            <person name="Held B."/>
            <person name="Land M.L."/>
            <person name="Mikhailova N."/>
            <person name="Nolan M."/>
            <person name="Pennacchio L."/>
            <person name="Pitluck S."/>
            <person name="Tapia R."/>
            <person name="Woyke T."/>
            <person name="Sobecky P.A."/>
        </authorList>
    </citation>
    <scope>NUCLEOTIDE SEQUENCE [LARGE SCALE GENOMIC DNA]</scope>
    <source>
        <strain evidence="2">ATCC 33071 / DSM 4594 / JCM 1683 / NBRC 105701 / NCIMB 13365 / CIP 78.65</strain>
    </source>
</reference>
<dbReference type="AlphaFoldDB" id="H2IRG5"/>
<evidence type="ECO:0000313" key="2">
    <source>
        <dbReference type="Proteomes" id="UP000009010"/>
    </source>
</evidence>
<gene>
    <name evidence="1" type="ordered locus">Rahaq2_1522</name>
</gene>
<sequence>MQNPISLAPLLWNHQTARPMNNSITHGKGRKGIIICSRRSMRAVAVKRFLSWGRK</sequence>
<reference evidence="2" key="2">
    <citation type="submission" date="2012-01" db="EMBL/GenBank/DDBJ databases">
        <title>Complete sequence of chromosome of Rahnella aquatilis CIP 78.65.</title>
        <authorList>
            <person name="Lucas S."/>
            <person name="Han J."/>
            <person name="Lapidus A."/>
            <person name="Cheng J.-F."/>
            <person name="Goodwin L."/>
            <person name="Pitluck S."/>
            <person name="Peters L."/>
            <person name="Ovchinnikova G."/>
            <person name="Held B."/>
            <person name="Detter J.C."/>
            <person name="Han C."/>
            <person name="Tapia R."/>
            <person name="Land M."/>
            <person name="Hauser L."/>
            <person name="Kyrpides N."/>
            <person name="Ivanova N."/>
            <person name="Pagani I."/>
            <person name="Sobecky P."/>
            <person name="Martinez R."/>
            <person name="Woyke T."/>
        </authorList>
    </citation>
    <scope>NUCLEOTIDE SEQUENCE [LARGE SCALE GENOMIC DNA]</scope>
    <source>
        <strain evidence="2">ATCC 33071 / DSM 4594 / JCM 1683 / NBRC 105701 / NCIMB 13365 / CIP 78.65</strain>
    </source>
</reference>
<dbReference type="HOGENOM" id="CLU_211003_0_0_6"/>
<keyword evidence="2" id="KW-1185">Reference proteome</keyword>
<accession>H2IRG5</accession>
<name>H2IRG5_RAHAC</name>
<dbReference type="Proteomes" id="UP000009010">
    <property type="component" value="Chromosome"/>
</dbReference>
<proteinExistence type="predicted"/>
<dbReference type="KEGG" id="raq:Rahaq2_1522"/>
<organism evidence="1 2">
    <name type="scientific">Rahnella aquatilis (strain ATCC 33071 / DSM 4594 / JCM 1683 / NBRC 105701 / NCIMB 13365 / CIP 78.65)</name>
    <dbReference type="NCBI Taxonomy" id="745277"/>
    <lineage>
        <taxon>Bacteria</taxon>
        <taxon>Pseudomonadati</taxon>
        <taxon>Pseudomonadota</taxon>
        <taxon>Gammaproteobacteria</taxon>
        <taxon>Enterobacterales</taxon>
        <taxon>Yersiniaceae</taxon>
        <taxon>Rahnella</taxon>
    </lineage>
</organism>